<organism evidence="2 3">
    <name type="scientific">Hallerella porci</name>
    <dbReference type="NCBI Taxonomy" id="1945871"/>
    <lineage>
        <taxon>Bacteria</taxon>
        <taxon>Pseudomonadati</taxon>
        <taxon>Fibrobacterota</taxon>
        <taxon>Fibrobacteria</taxon>
        <taxon>Fibrobacterales</taxon>
        <taxon>Fibrobacteraceae</taxon>
        <taxon>Hallerella</taxon>
    </lineage>
</organism>
<keyword evidence="3" id="KW-1185">Reference proteome</keyword>
<feature type="compositionally biased region" description="Basic and acidic residues" evidence="1">
    <location>
        <begin position="423"/>
        <end position="435"/>
    </location>
</feature>
<protein>
    <submittedName>
        <fullName evidence="2">Uncharacterized protein</fullName>
    </submittedName>
</protein>
<gene>
    <name evidence="2" type="ORF">B0H50_10416</name>
</gene>
<name>A0ABX5LMF9_9BACT</name>
<evidence type="ECO:0000313" key="3">
    <source>
        <dbReference type="Proteomes" id="UP000245523"/>
    </source>
</evidence>
<comment type="caution">
    <text evidence="2">The sequence shown here is derived from an EMBL/GenBank/DDBJ whole genome shotgun (WGS) entry which is preliminary data.</text>
</comment>
<evidence type="ECO:0000256" key="1">
    <source>
        <dbReference type="SAM" id="MobiDB-lite"/>
    </source>
</evidence>
<proteinExistence type="predicted"/>
<feature type="region of interest" description="Disordered" evidence="1">
    <location>
        <begin position="414"/>
        <end position="435"/>
    </location>
</feature>
<accession>A0ABX5LMF9</accession>
<reference evidence="2 3" key="1">
    <citation type="submission" date="2018-05" db="EMBL/GenBank/DDBJ databases">
        <title>Animal gut microbial communities from fecal samples from Wisconsin, USA.</title>
        <authorList>
            <person name="Neumann A."/>
        </authorList>
    </citation>
    <scope>NUCLEOTIDE SEQUENCE [LARGE SCALE GENOMIC DNA]</scope>
    <source>
        <strain evidence="2 3">UWS4</strain>
    </source>
</reference>
<dbReference type="Proteomes" id="UP000245523">
    <property type="component" value="Unassembled WGS sequence"/>
</dbReference>
<dbReference type="EMBL" id="QGHD01000004">
    <property type="protein sequence ID" value="PWL03592.1"/>
    <property type="molecule type" value="Genomic_DNA"/>
</dbReference>
<evidence type="ECO:0000313" key="2">
    <source>
        <dbReference type="EMBL" id="PWL03592.1"/>
    </source>
</evidence>
<sequence length="458" mass="52761">MGASNSFEARGRGLFLWNTNEASANASELKIEDSVNVGVFSASANIHAYKARISWTNFWTIATSLKKIEATTNLYGRFSYLDLESEILGNDDDARAFVKSTFHQRDSLYFVSFLLGGGTFSGMKATWTSEEPNGLLDTLRMYQESEFFRKGIAVGTKLNKHLFALDLEYFYTRRAPLNDEHYELRDSLDLYFSKFSYRYKSGNFSDQFQLMYLYSNATFFGIRTDQENAKRFMYQNGKSHILLAENKLTNLNWSLRLGVSFIHLRLPKEMSKYKESLAPNRALDPSLLQTLSFSFYKTNFRLFGESKNAIFYSNIKREFHCLLGNFHFSPQVSMYLLYAQGELDMTLVNETTKALLIKTKKNALYHGEFQLAGSILNLGFLLESPQRNYFLQATASQIIPFYVHKELGRIHPKSSQVVPQNPEMEKEPSKENHKISKTEHLSPFKTGFGIDVRMGFYF</sequence>